<dbReference type="eggNOG" id="ENOG502QVTI">
    <property type="taxonomic scope" value="Eukaryota"/>
</dbReference>
<organism evidence="2">
    <name type="scientific">Oryza brachyantha</name>
    <name type="common">malo sina</name>
    <dbReference type="NCBI Taxonomy" id="4533"/>
    <lineage>
        <taxon>Eukaryota</taxon>
        <taxon>Viridiplantae</taxon>
        <taxon>Streptophyta</taxon>
        <taxon>Embryophyta</taxon>
        <taxon>Tracheophyta</taxon>
        <taxon>Spermatophyta</taxon>
        <taxon>Magnoliopsida</taxon>
        <taxon>Liliopsida</taxon>
        <taxon>Poales</taxon>
        <taxon>Poaceae</taxon>
        <taxon>BOP clade</taxon>
        <taxon>Oryzoideae</taxon>
        <taxon>Oryzeae</taxon>
        <taxon>Oryzinae</taxon>
        <taxon>Oryza</taxon>
    </lineage>
</organism>
<evidence type="ECO:0000313" key="3">
    <source>
        <dbReference type="Proteomes" id="UP000006038"/>
    </source>
</evidence>
<dbReference type="EnsemblPlants" id="OB03G31990.1">
    <property type="protein sequence ID" value="OB03G31990.1"/>
    <property type="gene ID" value="OB03G31990"/>
</dbReference>
<dbReference type="Gramene" id="OB03G31990.1">
    <property type="protein sequence ID" value="OB03G31990.1"/>
    <property type="gene ID" value="OB03G31990"/>
</dbReference>
<dbReference type="Proteomes" id="UP000006038">
    <property type="component" value="Chromosome 3"/>
</dbReference>
<proteinExistence type="predicted"/>
<dbReference type="AlphaFoldDB" id="J3LQ73"/>
<protein>
    <submittedName>
        <fullName evidence="2">Uncharacterized protein</fullName>
    </submittedName>
</protein>
<evidence type="ECO:0000256" key="1">
    <source>
        <dbReference type="SAM" id="MobiDB-lite"/>
    </source>
</evidence>
<sequence length="914" mass="101115">MDYRAAQTPSLPGSQRHRRQFPRLALRILFGRPYRDLKVFQVAKLDLVQISICDYLKVAMAGAARKKINLIPSRRSARLKNIHVYDEDSEKKYPTLEAVKSEVIDLEEIASPSTPGFNGDSVGDKDDYQDFQNVSLKDLRAQCKAKDRKAPKVNSEGPDFRNQRQCGKRNLEDEVPNEEVDLDKPIIAFRQKRHKISPTKSNRTMGKPTYTDTAKLQDTTLKREIMAENLFSLEVKLHDSTSTAETIERRVPNVEHSVAAGNTEEIVGDNIFYAEMENTIISTDSAMSGRNPDLLCEIKTEDENNYSDEQIGGSSSGKDSFQHSSAELHGERIVYNGCKQSGVIPQLTELKAVPNDSCELANSVEAYCFDEIMLQNKRNDGLSSLDITDDVSNNHKPSGNATNSDGEKSSVVNHYLVCSANQSCADIDEYWYPGVLHGSTLETTKTVESCTDQCNTEVGSPSMVIQSDLCRTAGRNFTLLAEDVQMKEDGKLDSLVQSSVGTKDILLHMDFGHATNDCTFAFNKTLDSVQTANSTAQDGWLESIVYDALSNRAQRKSTETESPVGASSAAIISSPFVTEDTDRDLTGSKAPYCGQLLIPCVTEWLSKDTDQLKTTVDDVICKTNSGQGSREQFGLQPHLLQSFSDLNKACVTSESSDPEQTQEIPVGSLYSTVASLDADGQSNNSQPFTEEGAIEEHGPKKLLSKRKIMSPTSQEKLCNALTGIDLCRVQKLKKKILLEDCDKIRKPNSRSSRSPTSKGILKATESPPSQETTCTCMKASSVLLDTGKAVEFSQRQMHDVENIASKLIRSLKQMRSIVDESLLSEAHSLLPNFNTAEIRAASEDALEVERTTRKWLTIMNKDCSRFCKILTLAGKKAVSHSEVPRKRKKITFADETGGKLCHVKVFNDGQTSCF</sequence>
<feature type="compositionally biased region" description="Polar residues" evidence="1">
    <location>
        <begin position="312"/>
        <end position="325"/>
    </location>
</feature>
<feature type="region of interest" description="Disordered" evidence="1">
    <location>
        <begin position="145"/>
        <end position="164"/>
    </location>
</feature>
<feature type="region of interest" description="Disordered" evidence="1">
    <location>
        <begin position="745"/>
        <end position="770"/>
    </location>
</feature>
<accession>J3LQ73</accession>
<feature type="region of interest" description="Disordered" evidence="1">
    <location>
        <begin position="385"/>
        <end position="407"/>
    </location>
</feature>
<reference evidence="2" key="2">
    <citation type="submission" date="2013-04" db="UniProtKB">
        <authorList>
            <consortium name="EnsemblPlants"/>
        </authorList>
    </citation>
    <scope>IDENTIFICATION</scope>
</reference>
<dbReference type="OMA" id="AQCKAKN"/>
<gene>
    <name evidence="2" type="primary">LOC102711137</name>
</gene>
<feature type="compositionally biased region" description="Polar residues" evidence="1">
    <location>
        <begin position="385"/>
        <end position="404"/>
    </location>
</feature>
<reference evidence="2" key="1">
    <citation type="journal article" date="2013" name="Nat. Commun.">
        <title>Whole-genome sequencing of Oryza brachyantha reveals mechanisms underlying Oryza genome evolution.</title>
        <authorList>
            <person name="Chen J."/>
            <person name="Huang Q."/>
            <person name="Gao D."/>
            <person name="Wang J."/>
            <person name="Lang Y."/>
            <person name="Liu T."/>
            <person name="Li B."/>
            <person name="Bai Z."/>
            <person name="Luis Goicoechea J."/>
            <person name="Liang C."/>
            <person name="Chen C."/>
            <person name="Zhang W."/>
            <person name="Sun S."/>
            <person name="Liao Y."/>
            <person name="Zhang X."/>
            <person name="Yang L."/>
            <person name="Song C."/>
            <person name="Wang M."/>
            <person name="Shi J."/>
            <person name="Liu G."/>
            <person name="Liu J."/>
            <person name="Zhou H."/>
            <person name="Zhou W."/>
            <person name="Yu Q."/>
            <person name="An N."/>
            <person name="Chen Y."/>
            <person name="Cai Q."/>
            <person name="Wang B."/>
            <person name="Liu B."/>
            <person name="Min J."/>
            <person name="Huang Y."/>
            <person name="Wu H."/>
            <person name="Li Z."/>
            <person name="Zhang Y."/>
            <person name="Yin Y."/>
            <person name="Song W."/>
            <person name="Jiang J."/>
            <person name="Jackson S.A."/>
            <person name="Wing R.A."/>
            <person name="Wang J."/>
            <person name="Chen M."/>
        </authorList>
    </citation>
    <scope>NUCLEOTIDE SEQUENCE [LARGE SCALE GENOMIC DNA]</scope>
    <source>
        <strain evidence="2">cv. IRGC 101232</strain>
    </source>
</reference>
<dbReference type="PANTHER" id="PTHR34461:SF2">
    <property type="entry name" value="EXPRESSED PROTEIN"/>
    <property type="match status" value="1"/>
</dbReference>
<dbReference type="PANTHER" id="PTHR34461">
    <property type="entry name" value="EXPRESSED PROTEIN"/>
    <property type="match status" value="1"/>
</dbReference>
<name>J3LQ73_ORYBR</name>
<feature type="region of interest" description="Disordered" evidence="1">
    <location>
        <begin position="302"/>
        <end position="325"/>
    </location>
</feature>
<keyword evidence="3" id="KW-1185">Reference proteome</keyword>
<evidence type="ECO:0000313" key="2">
    <source>
        <dbReference type="EnsemblPlants" id="OB03G31990.1"/>
    </source>
</evidence>
<dbReference type="HOGENOM" id="CLU_331877_0_0_1"/>